<feature type="region of interest" description="Disordered" evidence="7">
    <location>
        <begin position="111"/>
        <end position="140"/>
    </location>
</feature>
<evidence type="ECO:0000256" key="3">
    <source>
        <dbReference type="ARBA" id="ARBA00022771"/>
    </source>
</evidence>
<organism evidence="10 11">
    <name type="scientific">Tuber melanosporum (strain Mel28)</name>
    <name type="common">Perigord black truffle</name>
    <dbReference type="NCBI Taxonomy" id="656061"/>
    <lineage>
        <taxon>Eukaryota</taxon>
        <taxon>Fungi</taxon>
        <taxon>Dikarya</taxon>
        <taxon>Ascomycota</taxon>
        <taxon>Pezizomycotina</taxon>
        <taxon>Pezizomycetes</taxon>
        <taxon>Pezizales</taxon>
        <taxon>Tuberaceae</taxon>
        <taxon>Tuber</taxon>
    </lineage>
</organism>
<feature type="compositionally biased region" description="Basic and acidic residues" evidence="7">
    <location>
        <begin position="130"/>
        <end position="140"/>
    </location>
</feature>
<evidence type="ECO:0000313" key="10">
    <source>
        <dbReference type="EMBL" id="CAZ80774.1"/>
    </source>
</evidence>
<reference evidence="10 11" key="1">
    <citation type="journal article" date="2010" name="Nature">
        <title>Perigord black truffle genome uncovers evolutionary origins and mechanisms of symbiosis.</title>
        <authorList>
            <person name="Martin F."/>
            <person name="Kohler A."/>
            <person name="Murat C."/>
            <person name="Balestrini R."/>
            <person name="Coutinho P.M."/>
            <person name="Jaillon O."/>
            <person name="Montanini B."/>
            <person name="Morin E."/>
            <person name="Noel B."/>
            <person name="Percudani R."/>
            <person name="Porcel B."/>
            <person name="Rubini A."/>
            <person name="Amicucci A."/>
            <person name="Amselem J."/>
            <person name="Anthouard V."/>
            <person name="Arcioni S."/>
            <person name="Artiguenave F."/>
            <person name="Aury J.M."/>
            <person name="Ballario P."/>
            <person name="Bolchi A."/>
            <person name="Brenna A."/>
            <person name="Brun A."/>
            <person name="Buee M."/>
            <person name="Cantarel B."/>
            <person name="Chevalier G."/>
            <person name="Couloux A."/>
            <person name="Da Silva C."/>
            <person name="Denoeud F."/>
            <person name="Duplessis S."/>
            <person name="Ghignone S."/>
            <person name="Hilselberger B."/>
            <person name="Iotti M."/>
            <person name="Marcais B."/>
            <person name="Mello A."/>
            <person name="Miranda M."/>
            <person name="Pacioni G."/>
            <person name="Quesneville H."/>
            <person name="Riccioni C."/>
            <person name="Ruotolo R."/>
            <person name="Splivallo R."/>
            <person name="Stocchi V."/>
            <person name="Tisserant E."/>
            <person name="Viscomi A.R."/>
            <person name="Zambonelli A."/>
            <person name="Zampieri E."/>
            <person name="Henrissat B."/>
            <person name="Lebrun M.H."/>
            <person name="Paolocci F."/>
            <person name="Bonfante P."/>
            <person name="Ottonello S."/>
            <person name="Wincker P."/>
        </authorList>
    </citation>
    <scope>NUCLEOTIDE SEQUENCE [LARGE SCALE GENOMIC DNA]</scope>
    <source>
        <strain evidence="10 11">Mel28</strain>
    </source>
</reference>
<feature type="compositionally biased region" description="Low complexity" evidence="7">
    <location>
        <begin position="356"/>
        <end position="378"/>
    </location>
</feature>
<dbReference type="GO" id="GO:0003677">
    <property type="term" value="F:DNA binding"/>
    <property type="evidence" value="ECO:0007669"/>
    <property type="project" value="InterPro"/>
</dbReference>
<evidence type="ECO:0000256" key="1">
    <source>
        <dbReference type="ARBA" id="ARBA00004123"/>
    </source>
</evidence>
<name>D5G8D1_TUBMM</name>
<feature type="compositionally biased region" description="Pro residues" evidence="7">
    <location>
        <begin position="322"/>
        <end position="336"/>
    </location>
</feature>
<evidence type="ECO:0000256" key="5">
    <source>
        <dbReference type="ARBA" id="ARBA00023242"/>
    </source>
</evidence>
<keyword evidence="5" id="KW-0539">Nucleus</keyword>
<feature type="compositionally biased region" description="Basic and acidic residues" evidence="7">
    <location>
        <begin position="451"/>
        <end position="467"/>
    </location>
</feature>
<dbReference type="KEGG" id="tml:GSTUM_00004755001"/>
<dbReference type="PROSITE" id="PS00028">
    <property type="entry name" value="ZINC_FINGER_C2H2_1"/>
    <property type="match status" value="1"/>
</dbReference>
<dbReference type="InterPro" id="IPR003656">
    <property type="entry name" value="Znf_BED"/>
</dbReference>
<feature type="compositionally biased region" description="Low complexity" evidence="7">
    <location>
        <begin position="286"/>
        <end position="298"/>
    </location>
</feature>
<comment type="subcellular location">
    <subcellularLocation>
        <location evidence="1">Nucleus</location>
    </subcellularLocation>
</comment>
<dbReference type="GO" id="GO:0005634">
    <property type="term" value="C:nucleus"/>
    <property type="evidence" value="ECO:0007669"/>
    <property type="project" value="UniProtKB-SubCell"/>
</dbReference>
<dbReference type="STRING" id="656061.D5G8D1"/>
<keyword evidence="4" id="KW-0862">Zinc</keyword>
<feature type="region of interest" description="Disordered" evidence="7">
    <location>
        <begin position="175"/>
        <end position="213"/>
    </location>
</feature>
<accession>D5G8D1</accession>
<dbReference type="RefSeq" id="XP_002836583.1">
    <property type="nucleotide sequence ID" value="XM_002836537.1"/>
</dbReference>
<dbReference type="PROSITE" id="PS50808">
    <property type="entry name" value="ZF_BED"/>
    <property type="match status" value="1"/>
</dbReference>
<dbReference type="AlphaFoldDB" id="D5G8D1"/>
<dbReference type="Proteomes" id="UP000006911">
    <property type="component" value="Unassembled WGS sequence"/>
</dbReference>
<dbReference type="FunFam" id="3.30.160.60:FF:000354">
    <property type="entry name" value="C2H2 finger domain-containing protein"/>
    <property type="match status" value="1"/>
</dbReference>
<dbReference type="SMART" id="SM00355">
    <property type="entry name" value="ZnF_C2H2"/>
    <property type="match status" value="2"/>
</dbReference>
<evidence type="ECO:0000256" key="7">
    <source>
        <dbReference type="SAM" id="MobiDB-lite"/>
    </source>
</evidence>
<dbReference type="SUPFAM" id="SSF57667">
    <property type="entry name" value="beta-beta-alpha zinc fingers"/>
    <property type="match status" value="1"/>
</dbReference>
<dbReference type="CDD" id="cd20908">
    <property type="entry name" value="SUF4-like"/>
    <property type="match status" value="1"/>
</dbReference>
<feature type="compositionally biased region" description="Polar residues" evidence="7">
    <location>
        <begin position="408"/>
        <end position="418"/>
    </location>
</feature>
<dbReference type="OMA" id="NAFQMQQ"/>
<dbReference type="InterPro" id="IPR013087">
    <property type="entry name" value="Znf_C2H2_type"/>
</dbReference>
<gene>
    <name evidence="10" type="ORF">GSTUM_00004755001</name>
</gene>
<evidence type="ECO:0000256" key="4">
    <source>
        <dbReference type="ARBA" id="ARBA00022833"/>
    </source>
</evidence>
<keyword evidence="3 6" id="KW-0863">Zinc-finger</keyword>
<evidence type="ECO:0000256" key="6">
    <source>
        <dbReference type="PROSITE-ProRule" id="PRU00042"/>
    </source>
</evidence>
<dbReference type="InParanoid" id="D5G8D1"/>
<feature type="region of interest" description="Disordered" evidence="7">
    <location>
        <begin position="232"/>
        <end position="499"/>
    </location>
</feature>
<dbReference type="PANTHER" id="PTHR23215:SF0">
    <property type="entry name" value="BUB3-INTERACTING AND GLEBS MOTIF-CONTAINING PROTEIN ZNF207"/>
    <property type="match status" value="1"/>
</dbReference>
<feature type="compositionally biased region" description="Low complexity" evidence="7">
    <location>
        <begin position="389"/>
        <end position="407"/>
    </location>
</feature>
<dbReference type="EMBL" id="FN430042">
    <property type="protein sequence ID" value="CAZ80774.1"/>
    <property type="molecule type" value="Genomic_DNA"/>
</dbReference>
<dbReference type="eggNOG" id="KOG2893">
    <property type="taxonomic scope" value="Eukaryota"/>
</dbReference>
<evidence type="ECO:0000259" key="8">
    <source>
        <dbReference type="PROSITE" id="PS50157"/>
    </source>
</evidence>
<evidence type="ECO:0000256" key="2">
    <source>
        <dbReference type="ARBA" id="ARBA00022723"/>
    </source>
</evidence>
<dbReference type="GO" id="GO:0008270">
    <property type="term" value="F:zinc ion binding"/>
    <property type="evidence" value="ECO:0007669"/>
    <property type="project" value="UniProtKB-KW"/>
</dbReference>
<dbReference type="Gene3D" id="3.30.160.60">
    <property type="entry name" value="Classic Zinc Finger"/>
    <property type="match status" value="1"/>
</dbReference>
<dbReference type="PANTHER" id="PTHR23215">
    <property type="entry name" value="ZINC FINGER PROTEIN 207"/>
    <property type="match status" value="1"/>
</dbReference>
<sequence>MTKKKKRQNPEAEDLLARPWCYYCERDFDDLKILIAHQKAKHYKCERCGRRLNTAGGLRVHMEQVHKEQLEAVDNALAGRESIDLEIFGTEGIPENEVNAHNQRILAAVAQREADRRAASGQSGNTPKRPKVDISRDLDPENIKKKLEAHKKAMAAAAAGSGVAGAGPGGVSPVSAVGGRSASPGKAGGYEQQQPPAAGFQNPAPAPFQQGAYPVPQAPAYPAAPVYSPQGQATYPAPYHQPPFQQPPASFGRGAPVPPGPGYTNFQPSGPHAAQPPFGPNGGPGYNPNPHNQFQSQQGPPPPQQHIPRAPSSLPQPHQIPGLPPRPNAPGLPPRPNFSGAPMNNPGFGRGGGGWNQQQQQGQGQMYPQTGGANSSFAGAGGYTPNGPLPQSYNQPSYPQQQQQPQLVSHSYQPHNTNGHGHAHGRGGGPITEENKPALETTQSRLPDAQPAEKKKGEREKPKRETKMVYADNEISPDEKRAMLPRYEYHPPKTVEVSN</sequence>
<proteinExistence type="predicted"/>
<feature type="domain" description="BED-type" evidence="9">
    <location>
        <begin position="14"/>
        <end position="73"/>
    </location>
</feature>
<dbReference type="PROSITE" id="PS50157">
    <property type="entry name" value="ZINC_FINGER_C2H2_2"/>
    <property type="match status" value="1"/>
</dbReference>
<dbReference type="HOGENOM" id="CLU_037132_0_1_1"/>
<keyword evidence="11" id="KW-1185">Reference proteome</keyword>
<dbReference type="InterPro" id="IPR036236">
    <property type="entry name" value="Znf_C2H2_sf"/>
</dbReference>
<dbReference type="GeneID" id="9185994"/>
<evidence type="ECO:0000259" key="9">
    <source>
        <dbReference type="PROSITE" id="PS50808"/>
    </source>
</evidence>
<keyword evidence="2" id="KW-0479">Metal-binding</keyword>
<evidence type="ECO:0000313" key="11">
    <source>
        <dbReference type="Proteomes" id="UP000006911"/>
    </source>
</evidence>
<feature type="compositionally biased region" description="Basic and acidic residues" evidence="7">
    <location>
        <begin position="477"/>
        <end position="493"/>
    </location>
</feature>
<protein>
    <submittedName>
        <fullName evidence="10">(Perigord truffle) hypothetical protein</fullName>
    </submittedName>
</protein>
<feature type="domain" description="C2H2-type" evidence="8">
    <location>
        <begin position="43"/>
        <end position="71"/>
    </location>
</feature>